<protein>
    <submittedName>
        <fullName evidence="1">Uncharacterized protein</fullName>
    </submittedName>
</protein>
<dbReference type="EMBL" id="GISG01191148">
    <property type="protein sequence ID" value="MBA4656271.1"/>
    <property type="molecule type" value="Transcribed_RNA"/>
</dbReference>
<accession>A0A7C9A2K3</accession>
<dbReference type="AlphaFoldDB" id="A0A7C9A2K3"/>
<name>A0A7C9A2K3_OPUST</name>
<proteinExistence type="predicted"/>
<reference evidence="1" key="2">
    <citation type="submission" date="2020-07" db="EMBL/GenBank/DDBJ databases">
        <authorList>
            <person name="Vera ALvarez R."/>
            <person name="Arias-Moreno D.M."/>
            <person name="Jimenez-Jacinto V."/>
            <person name="Jimenez-Bremont J.F."/>
            <person name="Swaminathan K."/>
            <person name="Moose S.P."/>
            <person name="Guerrero-Gonzalez M.L."/>
            <person name="Marino-Ramirez L."/>
            <person name="Landsman D."/>
            <person name="Rodriguez-Kessler M."/>
            <person name="Delgado-Sanchez P."/>
        </authorList>
    </citation>
    <scope>NUCLEOTIDE SEQUENCE</scope>
    <source>
        <tissue evidence="1">Cladode</tissue>
    </source>
</reference>
<sequence length="112" mass="12278">MLFPPPFPGYKYTIPSNRLFDPLRTRSGRPNPKSTSYTLNLGELPTATQLAPASLYWNMIGFSSHSLFLFSIAAASWPAIAAWIMPAANSGGFPSRIPAAVPVKIAWMRLPK</sequence>
<evidence type="ECO:0000313" key="1">
    <source>
        <dbReference type="EMBL" id="MBA4656271.1"/>
    </source>
</evidence>
<reference evidence="1" key="1">
    <citation type="journal article" date="2013" name="J. Plant Res.">
        <title>Effect of fungi and light on seed germination of three Opuntia species from semiarid lands of central Mexico.</title>
        <authorList>
            <person name="Delgado-Sanchez P."/>
            <person name="Jimenez-Bremont J.F."/>
            <person name="Guerrero-Gonzalez Mde L."/>
            <person name="Flores J."/>
        </authorList>
    </citation>
    <scope>NUCLEOTIDE SEQUENCE</scope>
    <source>
        <tissue evidence="1">Cladode</tissue>
    </source>
</reference>
<organism evidence="1">
    <name type="scientific">Opuntia streptacantha</name>
    <name type="common">Prickly pear cactus</name>
    <name type="synonym">Opuntia cardona</name>
    <dbReference type="NCBI Taxonomy" id="393608"/>
    <lineage>
        <taxon>Eukaryota</taxon>
        <taxon>Viridiplantae</taxon>
        <taxon>Streptophyta</taxon>
        <taxon>Embryophyta</taxon>
        <taxon>Tracheophyta</taxon>
        <taxon>Spermatophyta</taxon>
        <taxon>Magnoliopsida</taxon>
        <taxon>eudicotyledons</taxon>
        <taxon>Gunneridae</taxon>
        <taxon>Pentapetalae</taxon>
        <taxon>Caryophyllales</taxon>
        <taxon>Cactineae</taxon>
        <taxon>Cactaceae</taxon>
        <taxon>Opuntioideae</taxon>
        <taxon>Opuntia</taxon>
    </lineage>
</organism>